<comment type="caution">
    <text evidence="2">The sequence shown here is derived from an EMBL/GenBank/DDBJ whole genome shotgun (WGS) entry which is preliminary data.</text>
</comment>
<gene>
    <name evidence="2" type="ORF">VKT23_007543</name>
</gene>
<evidence type="ECO:0008006" key="4">
    <source>
        <dbReference type="Google" id="ProtNLM"/>
    </source>
</evidence>
<proteinExistence type="predicted"/>
<protein>
    <recommendedName>
        <fullName evidence="4">F-box domain-containing protein</fullName>
    </recommendedName>
</protein>
<feature type="region of interest" description="Disordered" evidence="1">
    <location>
        <begin position="1"/>
        <end position="28"/>
    </location>
</feature>
<reference evidence="2 3" key="1">
    <citation type="submission" date="2024-01" db="EMBL/GenBank/DDBJ databases">
        <title>A draft genome for the cacao thread blight pathogen Marasmiellus scandens.</title>
        <authorList>
            <person name="Baruah I.K."/>
            <person name="Leung J."/>
            <person name="Bukari Y."/>
            <person name="Amoako-Attah I."/>
            <person name="Meinhardt L.W."/>
            <person name="Bailey B.A."/>
            <person name="Cohen S.P."/>
        </authorList>
    </citation>
    <scope>NUCLEOTIDE SEQUENCE [LARGE SCALE GENOMIC DNA]</scope>
    <source>
        <strain evidence="2 3">GH-19</strain>
    </source>
</reference>
<name>A0ABR1JNE8_9AGAR</name>
<feature type="compositionally biased region" description="Basic and acidic residues" evidence="1">
    <location>
        <begin position="11"/>
        <end position="24"/>
    </location>
</feature>
<evidence type="ECO:0000256" key="1">
    <source>
        <dbReference type="SAM" id="MobiDB-lite"/>
    </source>
</evidence>
<accession>A0ABR1JNE8</accession>
<evidence type="ECO:0000313" key="3">
    <source>
        <dbReference type="Proteomes" id="UP001498398"/>
    </source>
</evidence>
<organism evidence="2 3">
    <name type="scientific">Marasmiellus scandens</name>
    <dbReference type="NCBI Taxonomy" id="2682957"/>
    <lineage>
        <taxon>Eukaryota</taxon>
        <taxon>Fungi</taxon>
        <taxon>Dikarya</taxon>
        <taxon>Basidiomycota</taxon>
        <taxon>Agaricomycotina</taxon>
        <taxon>Agaricomycetes</taxon>
        <taxon>Agaricomycetidae</taxon>
        <taxon>Agaricales</taxon>
        <taxon>Marasmiineae</taxon>
        <taxon>Omphalotaceae</taxon>
        <taxon>Marasmiellus</taxon>
    </lineage>
</organism>
<keyword evidence="3" id="KW-1185">Reference proteome</keyword>
<dbReference type="Proteomes" id="UP001498398">
    <property type="component" value="Unassembled WGS sequence"/>
</dbReference>
<dbReference type="EMBL" id="JBANRG010000010">
    <property type="protein sequence ID" value="KAK7462962.1"/>
    <property type="molecule type" value="Genomic_DNA"/>
</dbReference>
<evidence type="ECO:0000313" key="2">
    <source>
        <dbReference type="EMBL" id="KAK7462962.1"/>
    </source>
</evidence>
<sequence>MKQREPPSQLGDHEKTGIEGKDDAGSGSALSGSPSLLELFPDELLLYIAETSWNDLQMCLTVSKEENVMERTRNKRHSNPVYQLSLVNKRFRRVYLAYLFCNVSLEFGDGLYENHDSCLSPDLDELAAMRRAFCRYGHLAKYTRYVVLQCCNLKNLSSLPATQCLLFDILRLCPDLKRMYLPFGFGTWECRAPLLEAINNHPSADLRVIFGGFGYNEQLVPPPQSSSISLSRIIFNLHDIGYNFDWILPHLPAFIELGVQIEVEWISFIYVDDVRAWANLTTYLNLRLVHWGISEPRGWLELEELISRNKSLEKVVIHLAHYSLVESSTSISSLATDVHEQFPGPTSRIPSCLMDITVVHRRDQAVLTDSQPSRSNWTVSQISVRYDPSQNASRTLDEEEDDVCHLGEHLSEEDQKRLAELRRCLPVQLDALSLNCEHGNTYAVGHRNTETLNSIY</sequence>